<accession>A0A3N0BQ85</accession>
<dbReference type="SUPFAM" id="SSF55874">
    <property type="entry name" value="ATPase domain of HSP90 chaperone/DNA topoisomerase II/histidine kinase"/>
    <property type="match status" value="1"/>
</dbReference>
<dbReference type="PRINTS" id="PR00344">
    <property type="entry name" value="BCTRLSENSOR"/>
</dbReference>
<dbReference type="PANTHER" id="PTHR43102:SF2">
    <property type="entry name" value="GAF DOMAIN-CONTAINING PROTEIN"/>
    <property type="match status" value="1"/>
</dbReference>
<evidence type="ECO:0000256" key="1">
    <source>
        <dbReference type="ARBA" id="ARBA00000085"/>
    </source>
</evidence>
<name>A0A3N0BQ85_9SPHI</name>
<protein>
    <recommendedName>
        <fullName evidence="2">histidine kinase</fullName>
        <ecNumber evidence="2">2.7.13.3</ecNumber>
    </recommendedName>
</protein>
<dbReference type="PROSITE" id="PS50109">
    <property type="entry name" value="HIS_KIN"/>
    <property type="match status" value="1"/>
</dbReference>
<evidence type="ECO:0000259" key="4">
    <source>
        <dbReference type="PROSITE" id="PS50109"/>
    </source>
</evidence>
<keyword evidence="5" id="KW-0418">Kinase</keyword>
<sequence length="400" mass="44323">MALSSENSRPIPANEVERLKVLADFDPDYTDLQSNFENLTALAAKISGSHISLVNLIDSFTQWSVSNYGLDIDQMPREESICQYTIAGDEHLEISDLSIDERSKDFFYVGSPLNLRHYFGVPLKTPGGYNIGALCVMDETAKTLTPDKIELLKLLAKEVVDKLINLKITQNLKNELDESKKSQRKAAHDIRGPLSGVTGIIDIIRKRDVQNQISDVLDYMKMIENSTKGVLTLTEEILNEEKVLKSDDFNVITFKDRLDKLYTPQAKAKNIFFKVIVGAANHNVNFSKYKLLTIAGNLISNAIKFSSDYGTVTVKLDLSVVDKEKTLKIDVSDNGNGLSQESVDKILNGQLESSDGTSGERGYGLGLPMVTENVKSLNGTMEITSQEGWGTNFEITIPLS</sequence>
<evidence type="ECO:0000256" key="2">
    <source>
        <dbReference type="ARBA" id="ARBA00012438"/>
    </source>
</evidence>
<dbReference type="OrthoDB" id="9811889at2"/>
<dbReference type="RefSeq" id="WP_123206775.1">
    <property type="nucleotide sequence ID" value="NZ_RBEE01000042.1"/>
</dbReference>
<dbReference type="AlphaFoldDB" id="A0A3N0BQ85"/>
<dbReference type="Proteomes" id="UP000274046">
    <property type="component" value="Unassembled WGS sequence"/>
</dbReference>
<dbReference type="SUPFAM" id="SSF47384">
    <property type="entry name" value="Homodimeric domain of signal transducing histidine kinase"/>
    <property type="match status" value="1"/>
</dbReference>
<feature type="domain" description="Histidine kinase" evidence="4">
    <location>
        <begin position="185"/>
        <end position="400"/>
    </location>
</feature>
<dbReference type="Gene3D" id="3.30.565.10">
    <property type="entry name" value="Histidine kinase-like ATPase, C-terminal domain"/>
    <property type="match status" value="1"/>
</dbReference>
<evidence type="ECO:0000313" key="6">
    <source>
        <dbReference type="Proteomes" id="UP000274046"/>
    </source>
</evidence>
<dbReference type="EC" id="2.7.13.3" evidence="2"/>
<proteinExistence type="predicted"/>
<evidence type="ECO:0000256" key="3">
    <source>
        <dbReference type="ARBA" id="ARBA00022553"/>
    </source>
</evidence>
<dbReference type="CDD" id="cd00075">
    <property type="entry name" value="HATPase"/>
    <property type="match status" value="1"/>
</dbReference>
<dbReference type="PANTHER" id="PTHR43102">
    <property type="entry name" value="SLR1143 PROTEIN"/>
    <property type="match status" value="1"/>
</dbReference>
<organism evidence="5 6">
    <name type="scientific">Pedobacter jejuensis</name>
    <dbReference type="NCBI Taxonomy" id="1268550"/>
    <lineage>
        <taxon>Bacteria</taxon>
        <taxon>Pseudomonadati</taxon>
        <taxon>Bacteroidota</taxon>
        <taxon>Sphingobacteriia</taxon>
        <taxon>Sphingobacteriales</taxon>
        <taxon>Sphingobacteriaceae</taxon>
        <taxon>Pedobacter</taxon>
    </lineage>
</organism>
<dbReference type="InterPro" id="IPR003594">
    <property type="entry name" value="HATPase_dom"/>
</dbReference>
<reference evidence="5 6" key="1">
    <citation type="submission" date="2018-10" db="EMBL/GenBank/DDBJ databases">
        <title>Genome sequencing of Pedobacter jejuensis TNB23.</title>
        <authorList>
            <person name="Cho Y.-J."/>
            <person name="Cho A."/>
            <person name="Kim O.-S."/>
        </authorList>
    </citation>
    <scope>NUCLEOTIDE SEQUENCE [LARGE SCALE GENOMIC DNA]</scope>
    <source>
        <strain evidence="5 6">TNB23</strain>
    </source>
</reference>
<evidence type="ECO:0000313" key="5">
    <source>
        <dbReference type="EMBL" id="RNL51153.1"/>
    </source>
</evidence>
<dbReference type="Gene3D" id="3.30.450.40">
    <property type="match status" value="1"/>
</dbReference>
<comment type="catalytic activity">
    <reaction evidence="1">
        <text>ATP + protein L-histidine = ADP + protein N-phospho-L-histidine.</text>
        <dbReference type="EC" id="2.7.13.3"/>
    </reaction>
</comment>
<dbReference type="SMART" id="SM00387">
    <property type="entry name" value="HATPase_c"/>
    <property type="match status" value="1"/>
</dbReference>
<dbReference type="Pfam" id="PF02518">
    <property type="entry name" value="HATPase_c"/>
    <property type="match status" value="1"/>
</dbReference>
<dbReference type="InterPro" id="IPR036890">
    <property type="entry name" value="HATPase_C_sf"/>
</dbReference>
<dbReference type="InterPro" id="IPR004358">
    <property type="entry name" value="Sig_transdc_His_kin-like_C"/>
</dbReference>
<dbReference type="SUPFAM" id="SSF55781">
    <property type="entry name" value="GAF domain-like"/>
    <property type="match status" value="1"/>
</dbReference>
<keyword evidence="6" id="KW-1185">Reference proteome</keyword>
<dbReference type="InterPro" id="IPR003661">
    <property type="entry name" value="HisK_dim/P_dom"/>
</dbReference>
<dbReference type="CDD" id="cd00082">
    <property type="entry name" value="HisKA"/>
    <property type="match status" value="1"/>
</dbReference>
<dbReference type="InterPro" id="IPR036097">
    <property type="entry name" value="HisK_dim/P_sf"/>
</dbReference>
<dbReference type="Gene3D" id="1.10.287.130">
    <property type="match status" value="1"/>
</dbReference>
<dbReference type="InterPro" id="IPR029016">
    <property type="entry name" value="GAF-like_dom_sf"/>
</dbReference>
<dbReference type="GO" id="GO:0000155">
    <property type="term" value="F:phosphorelay sensor kinase activity"/>
    <property type="evidence" value="ECO:0007669"/>
    <property type="project" value="InterPro"/>
</dbReference>
<keyword evidence="5" id="KW-0808">Transferase</keyword>
<dbReference type="InterPro" id="IPR005467">
    <property type="entry name" value="His_kinase_dom"/>
</dbReference>
<gene>
    <name evidence="5" type="ORF">D7004_15645</name>
</gene>
<dbReference type="EMBL" id="RBEE01000042">
    <property type="protein sequence ID" value="RNL51153.1"/>
    <property type="molecule type" value="Genomic_DNA"/>
</dbReference>
<keyword evidence="3" id="KW-0597">Phosphoprotein</keyword>
<comment type="caution">
    <text evidence="5">The sequence shown here is derived from an EMBL/GenBank/DDBJ whole genome shotgun (WGS) entry which is preliminary data.</text>
</comment>